<protein>
    <submittedName>
        <fullName evidence="1">Uncharacterized protein</fullName>
    </submittedName>
</protein>
<accession>A0A543BZB0</accession>
<dbReference type="Proteomes" id="UP000316096">
    <property type="component" value="Unassembled WGS sequence"/>
</dbReference>
<evidence type="ECO:0000313" key="1">
    <source>
        <dbReference type="EMBL" id="TQL90162.1"/>
    </source>
</evidence>
<sequence>MLVDPHGLLRPELAERVHVHKDELALVLSLLPAPAQWSPP</sequence>
<keyword evidence="2" id="KW-1185">Reference proteome</keyword>
<proteinExistence type="predicted"/>
<dbReference type="RefSeq" id="WP_281286347.1">
    <property type="nucleotide sequence ID" value="NZ_VFOZ01000002.1"/>
</dbReference>
<dbReference type="EMBL" id="VFOZ01000002">
    <property type="protein sequence ID" value="TQL90162.1"/>
    <property type="molecule type" value="Genomic_DNA"/>
</dbReference>
<dbReference type="AlphaFoldDB" id="A0A543BZB0"/>
<evidence type="ECO:0000313" key="2">
    <source>
        <dbReference type="Proteomes" id="UP000316096"/>
    </source>
</evidence>
<gene>
    <name evidence="1" type="ORF">FB559_7455</name>
</gene>
<comment type="caution">
    <text evidence="1">The sequence shown here is derived from an EMBL/GenBank/DDBJ whole genome shotgun (WGS) entry which is preliminary data.</text>
</comment>
<organism evidence="1 2">
    <name type="scientific">Actinoallomurus bryophytorum</name>
    <dbReference type="NCBI Taxonomy" id="1490222"/>
    <lineage>
        <taxon>Bacteria</taxon>
        <taxon>Bacillati</taxon>
        <taxon>Actinomycetota</taxon>
        <taxon>Actinomycetes</taxon>
        <taxon>Streptosporangiales</taxon>
        <taxon>Thermomonosporaceae</taxon>
        <taxon>Actinoallomurus</taxon>
    </lineage>
</organism>
<name>A0A543BZB0_9ACTN</name>
<reference evidence="1 2" key="1">
    <citation type="submission" date="2019-06" db="EMBL/GenBank/DDBJ databases">
        <title>Sequencing the genomes of 1000 actinobacteria strains.</title>
        <authorList>
            <person name="Klenk H.-P."/>
        </authorList>
    </citation>
    <scope>NUCLEOTIDE SEQUENCE [LARGE SCALE GENOMIC DNA]</scope>
    <source>
        <strain evidence="1 2">DSM 102200</strain>
    </source>
</reference>